<gene>
    <name evidence="6" type="ORF">SAMN05444394_3138</name>
</gene>
<dbReference type="InterPro" id="IPR024775">
    <property type="entry name" value="DinB-like"/>
</dbReference>
<evidence type="ECO:0000256" key="1">
    <source>
        <dbReference type="ARBA" id="ARBA00022490"/>
    </source>
</evidence>
<reference evidence="7" key="1">
    <citation type="submission" date="2016-11" db="EMBL/GenBank/DDBJ databases">
        <authorList>
            <person name="Varghese N."/>
            <person name="Submissions S."/>
        </authorList>
    </citation>
    <scope>NUCLEOTIDE SEQUENCE [LARGE SCALE GENOMIC DNA]</scope>
    <source>
        <strain evidence="7">DSM 15292</strain>
    </source>
</reference>
<dbReference type="STRING" id="226505.SAMN05444394_3138"/>
<evidence type="ECO:0000256" key="3">
    <source>
        <dbReference type="ARBA" id="ARBA00022801"/>
    </source>
</evidence>
<dbReference type="Pfam" id="PF12867">
    <property type="entry name" value="DinB_2"/>
    <property type="match status" value="1"/>
</dbReference>
<organism evidence="6 7">
    <name type="scientific">Algoriphagus halophilus</name>
    <dbReference type="NCBI Taxonomy" id="226505"/>
    <lineage>
        <taxon>Bacteria</taxon>
        <taxon>Pseudomonadati</taxon>
        <taxon>Bacteroidota</taxon>
        <taxon>Cytophagia</taxon>
        <taxon>Cytophagales</taxon>
        <taxon>Cyclobacteriaceae</taxon>
        <taxon>Algoriphagus</taxon>
    </lineage>
</organism>
<name>A0A1N6GCQ8_9BACT</name>
<dbReference type="EMBL" id="FSRC01000002">
    <property type="protein sequence ID" value="SIO05244.1"/>
    <property type="molecule type" value="Genomic_DNA"/>
</dbReference>
<dbReference type="RefSeq" id="WP_074225895.1">
    <property type="nucleotide sequence ID" value="NZ_FSRC01000002.1"/>
</dbReference>
<dbReference type="HAMAP" id="MF_01256">
    <property type="entry name" value="YfiT_hydrol"/>
    <property type="match status" value="1"/>
</dbReference>
<dbReference type="GO" id="GO:0046872">
    <property type="term" value="F:metal ion binding"/>
    <property type="evidence" value="ECO:0007669"/>
    <property type="project" value="UniProtKB-KW"/>
</dbReference>
<keyword evidence="1" id="KW-0963">Cytoplasm</keyword>
<dbReference type="InterPro" id="IPR023774">
    <property type="entry name" value="Put_metal_dep_hydrolase_YfiT"/>
</dbReference>
<dbReference type="Proteomes" id="UP000185221">
    <property type="component" value="Unassembled WGS sequence"/>
</dbReference>
<accession>A0A1N6GCQ8</accession>
<evidence type="ECO:0000259" key="5">
    <source>
        <dbReference type="Pfam" id="PF12867"/>
    </source>
</evidence>
<evidence type="ECO:0000313" key="6">
    <source>
        <dbReference type="EMBL" id="SIO05244.1"/>
    </source>
</evidence>
<dbReference type="NCBIfam" id="NF009807">
    <property type="entry name" value="PRK13291.1"/>
    <property type="match status" value="1"/>
</dbReference>
<protein>
    <submittedName>
        <fullName evidence="6">DinB superfamily protein</fullName>
    </submittedName>
</protein>
<keyword evidence="4" id="KW-0862">Zinc</keyword>
<sequence length="177" mass="20367">MIDIELLKYPIGRFQIPNQITESDLAEAIEEIKSLPKFLESTVKSMSEDQLDTPYRPGGWTVRQVVHHCADSHINAFIRFKLALTEENPTIKPYDEAAWAELADNKLPIEVSIGILKNIHFKWGVILDHMSPADFSKTYFHPESQHSAPLSEIALMYSWHGKHHLAHIQALMIRENW</sequence>
<proteinExistence type="inferred from homology"/>
<dbReference type="GO" id="GO:0016787">
    <property type="term" value="F:hydrolase activity"/>
    <property type="evidence" value="ECO:0007669"/>
    <property type="project" value="UniProtKB-KW"/>
</dbReference>
<evidence type="ECO:0000313" key="7">
    <source>
        <dbReference type="Proteomes" id="UP000185221"/>
    </source>
</evidence>
<feature type="domain" description="DinB-like" evidence="5">
    <location>
        <begin position="39"/>
        <end position="168"/>
    </location>
</feature>
<keyword evidence="2" id="KW-0479">Metal-binding</keyword>
<dbReference type="Gene3D" id="1.20.120.450">
    <property type="entry name" value="dinb family like domain"/>
    <property type="match status" value="1"/>
</dbReference>
<keyword evidence="3" id="KW-0378">Hydrolase</keyword>
<dbReference type="InterPro" id="IPR034660">
    <property type="entry name" value="DinB/YfiT-like"/>
</dbReference>
<keyword evidence="7" id="KW-1185">Reference proteome</keyword>
<evidence type="ECO:0000256" key="2">
    <source>
        <dbReference type="ARBA" id="ARBA00022723"/>
    </source>
</evidence>
<dbReference type="AlphaFoldDB" id="A0A1N6GCQ8"/>
<dbReference type="SUPFAM" id="SSF109854">
    <property type="entry name" value="DinB/YfiT-like putative metalloenzymes"/>
    <property type="match status" value="1"/>
</dbReference>
<dbReference type="OrthoDB" id="9796039at2"/>
<evidence type="ECO:0000256" key="4">
    <source>
        <dbReference type="ARBA" id="ARBA00022833"/>
    </source>
</evidence>